<dbReference type="GO" id="GO:0046872">
    <property type="term" value="F:metal ion binding"/>
    <property type="evidence" value="ECO:0007669"/>
    <property type="project" value="UniProtKB-KW"/>
</dbReference>
<evidence type="ECO:0000313" key="19">
    <source>
        <dbReference type="WBParaSite" id="HDID_0000698401-mRNA-1"/>
    </source>
</evidence>
<evidence type="ECO:0000256" key="2">
    <source>
        <dbReference type="ARBA" id="ARBA00007706"/>
    </source>
</evidence>
<evidence type="ECO:0000256" key="16">
    <source>
        <dbReference type="RuleBase" id="RU363127"/>
    </source>
</evidence>
<dbReference type="InterPro" id="IPR029044">
    <property type="entry name" value="Nucleotide-diphossugar_trans"/>
</dbReference>
<dbReference type="Gene3D" id="3.90.550.10">
    <property type="entry name" value="Spore Coat Polysaccharide Biosynthesis Protein SpsA, Chain A"/>
    <property type="match status" value="1"/>
</dbReference>
<accession>A0A0R3SPR9</accession>
<evidence type="ECO:0000256" key="11">
    <source>
        <dbReference type="ARBA" id="ARBA00023211"/>
    </source>
</evidence>
<organism evidence="19">
    <name type="scientific">Hymenolepis diminuta</name>
    <name type="common">Rat tapeworm</name>
    <dbReference type="NCBI Taxonomy" id="6216"/>
    <lineage>
        <taxon>Eukaryota</taxon>
        <taxon>Metazoa</taxon>
        <taxon>Spiralia</taxon>
        <taxon>Lophotrochozoa</taxon>
        <taxon>Platyhelminthes</taxon>
        <taxon>Cestoda</taxon>
        <taxon>Eucestoda</taxon>
        <taxon>Cyclophyllidea</taxon>
        <taxon>Hymenolepididae</taxon>
        <taxon>Hymenolepis</taxon>
    </lineage>
</organism>
<dbReference type="CDD" id="cd00218">
    <property type="entry name" value="GlcAT-I"/>
    <property type="match status" value="1"/>
</dbReference>
<sequence length="336" mass="38690">MDQTIQRNSKSQISFTNIKVVHKYDSLQTPTIYIITATYPRMVQLAELTRLCHTFLHVKNLHWIVVEDVNVPSDDLGIFLRKCGVPFTLLSERTPPDQVLPPGQPRWRYPRGVVQRNRGLQWLRDNLKLRLNKGVVYIADDDNTYSLRLFDEIRTTKRVSTWPVALAGRLKWEGCVTKPDHSDVIDRMQTIFKPWREFPIDMAGFAVNLDLILSHPDAKFYADPKFFGMLETNFLKNLGLKNFTELEPKADGCTKASLISFLLDSLLILLNNMLLGNPNTFSEVLAFYSHFNKFPVTVTTNYAYILVWHTQAKDPDIISLDKLKTSIQNTMLPCDI</sequence>
<dbReference type="GO" id="GO:0005975">
    <property type="term" value="P:carbohydrate metabolic process"/>
    <property type="evidence" value="ECO:0007669"/>
    <property type="project" value="TreeGrafter"/>
</dbReference>
<gene>
    <name evidence="17" type="ORF">HDID_LOCUS6982</name>
</gene>
<dbReference type="GO" id="GO:0015018">
    <property type="term" value="F:galactosylgalactosylxylosylprotein 3-beta-glucuronosyltransferase activity"/>
    <property type="evidence" value="ECO:0007669"/>
    <property type="project" value="UniProtKB-UniRule"/>
</dbReference>
<keyword evidence="16" id="KW-0333">Golgi apparatus</keyword>
<dbReference type="STRING" id="6216.A0A0R3SPR9"/>
<evidence type="ECO:0000256" key="5">
    <source>
        <dbReference type="ARBA" id="ARBA00022692"/>
    </source>
</evidence>
<comment type="cofactor">
    <cofactor evidence="14 16">
        <name>Mn(2+)</name>
        <dbReference type="ChEBI" id="CHEBI:29035"/>
    </cofactor>
</comment>
<dbReference type="SUPFAM" id="SSF53448">
    <property type="entry name" value="Nucleotide-diphospho-sugar transferases"/>
    <property type="match status" value="1"/>
</dbReference>
<evidence type="ECO:0000256" key="3">
    <source>
        <dbReference type="ARBA" id="ARBA00012641"/>
    </source>
</evidence>
<name>A0A0R3SPR9_HYMDI</name>
<dbReference type="UniPathway" id="UPA00378"/>
<comment type="pathway">
    <text evidence="16">Protein modification; protein glycosylation.</text>
</comment>
<evidence type="ECO:0000256" key="4">
    <source>
        <dbReference type="ARBA" id="ARBA00022679"/>
    </source>
</evidence>
<evidence type="ECO:0000256" key="7">
    <source>
        <dbReference type="ARBA" id="ARBA00022968"/>
    </source>
</evidence>
<evidence type="ECO:0000256" key="12">
    <source>
        <dbReference type="ARBA" id="ARBA00047979"/>
    </source>
</evidence>
<feature type="active site" description="Proton donor/acceptor" evidence="13">
    <location>
        <position position="231"/>
    </location>
</feature>
<keyword evidence="10" id="KW-0325">Glycoprotein</keyword>
<reference evidence="17 18" key="2">
    <citation type="submission" date="2018-11" db="EMBL/GenBank/DDBJ databases">
        <authorList>
            <consortium name="Pathogen Informatics"/>
        </authorList>
    </citation>
    <scope>NUCLEOTIDE SEQUENCE [LARGE SCALE GENOMIC DNA]</scope>
</reference>
<dbReference type="EC" id="2.4.1.135" evidence="3 16"/>
<keyword evidence="6 14" id="KW-0479">Metal-binding</keyword>
<dbReference type="AlphaFoldDB" id="A0A0R3SPR9"/>
<protein>
    <recommendedName>
        <fullName evidence="3 16">Galactosylgalactosylxylosylprotein 3-beta-glucuronosyltransferase</fullName>
        <ecNumber evidence="3 16">2.4.1.135</ecNumber>
    </recommendedName>
</protein>
<evidence type="ECO:0000256" key="13">
    <source>
        <dbReference type="PIRSR" id="PIRSR605027-1"/>
    </source>
</evidence>
<keyword evidence="7 16" id="KW-0735">Signal-anchor</keyword>
<evidence type="ECO:0000256" key="10">
    <source>
        <dbReference type="ARBA" id="ARBA00023180"/>
    </source>
</evidence>
<evidence type="ECO:0000313" key="18">
    <source>
        <dbReference type="Proteomes" id="UP000274504"/>
    </source>
</evidence>
<reference evidence="19" key="1">
    <citation type="submission" date="2017-02" db="UniProtKB">
        <authorList>
            <consortium name="WormBaseParasite"/>
        </authorList>
    </citation>
    <scope>IDENTIFICATION</scope>
</reference>
<dbReference type="PANTHER" id="PTHR10896">
    <property type="entry name" value="GALACTOSYLGALACTOSYLXYLOSYLPROTEIN 3-BETA-GLUCURONOSYLTRANSFERASE BETA-1,3-GLUCURONYLTRANSFERASE"/>
    <property type="match status" value="1"/>
</dbReference>
<keyword evidence="4 16" id="KW-0808">Transferase</keyword>
<comment type="subcellular location">
    <subcellularLocation>
        <location evidence="16">Golgi apparatus membrane</location>
        <topology evidence="16">Single-pass type II membrane protein</topology>
    </subcellularLocation>
    <subcellularLocation>
        <location evidence="1">Membrane</location>
        <topology evidence="1">Single-pass type II membrane protein</topology>
    </subcellularLocation>
</comment>
<dbReference type="Pfam" id="PF03360">
    <property type="entry name" value="Glyco_transf_43"/>
    <property type="match status" value="1"/>
</dbReference>
<dbReference type="GO" id="GO:0000139">
    <property type="term" value="C:Golgi membrane"/>
    <property type="evidence" value="ECO:0007669"/>
    <property type="project" value="UniProtKB-SubCell"/>
</dbReference>
<keyword evidence="8" id="KW-1133">Transmembrane helix</keyword>
<evidence type="ECO:0000256" key="9">
    <source>
        <dbReference type="ARBA" id="ARBA00023136"/>
    </source>
</evidence>
<evidence type="ECO:0000256" key="15">
    <source>
        <dbReference type="PIRSR" id="PIRSR605027-4"/>
    </source>
</evidence>
<comment type="similarity">
    <text evidence="2 16">Belongs to the glycosyltransferase 43 family.</text>
</comment>
<dbReference type="FunFam" id="3.90.550.10:FF:000044">
    <property type="entry name" value="Galactosylgalactosylxylosylprotein 3-beta-glucuronosyltransferase"/>
    <property type="match status" value="1"/>
</dbReference>
<dbReference type="Proteomes" id="UP000274504">
    <property type="component" value="Unassembled WGS sequence"/>
</dbReference>
<evidence type="ECO:0000256" key="8">
    <source>
        <dbReference type="ARBA" id="ARBA00022989"/>
    </source>
</evidence>
<dbReference type="EMBL" id="UYSG01010893">
    <property type="protein sequence ID" value="VDL59300.1"/>
    <property type="molecule type" value="Genomic_DNA"/>
</dbReference>
<dbReference type="InterPro" id="IPR005027">
    <property type="entry name" value="Glyco_trans_43"/>
</dbReference>
<evidence type="ECO:0000256" key="1">
    <source>
        <dbReference type="ARBA" id="ARBA00004606"/>
    </source>
</evidence>
<dbReference type="OrthoDB" id="675023at2759"/>
<keyword evidence="11 14" id="KW-0464">Manganese</keyword>
<dbReference type="GO" id="GO:0050650">
    <property type="term" value="P:chondroitin sulfate proteoglycan biosynthetic process"/>
    <property type="evidence" value="ECO:0007669"/>
    <property type="project" value="TreeGrafter"/>
</dbReference>
<dbReference type="WBParaSite" id="HDID_0000698401-mRNA-1">
    <property type="protein sequence ID" value="HDID_0000698401-mRNA-1"/>
    <property type="gene ID" value="HDID_0000698401"/>
</dbReference>
<dbReference type="PANTHER" id="PTHR10896:SF65">
    <property type="entry name" value="GALACTOSYLGALACTOSYLXYLOSYLPROTEIN 3-BETA-GLUCURONOSYLTRANSFERASE 3"/>
    <property type="match status" value="1"/>
</dbReference>
<keyword evidence="5" id="KW-0812">Transmembrane</keyword>
<feature type="site" description="Interaction with galactose moiety of substrate glycoprotein" evidence="15">
    <location>
        <position position="173"/>
    </location>
</feature>
<keyword evidence="9" id="KW-0472">Membrane</keyword>
<evidence type="ECO:0000313" key="17">
    <source>
        <dbReference type="EMBL" id="VDL59300.1"/>
    </source>
</evidence>
<feature type="binding site" evidence="14">
    <location>
        <position position="142"/>
    </location>
    <ligand>
        <name>Mn(2+)</name>
        <dbReference type="ChEBI" id="CHEBI:29035"/>
    </ligand>
</feature>
<evidence type="ECO:0000256" key="6">
    <source>
        <dbReference type="ARBA" id="ARBA00022723"/>
    </source>
</evidence>
<proteinExistence type="inferred from homology"/>
<evidence type="ECO:0000256" key="14">
    <source>
        <dbReference type="PIRSR" id="PIRSR605027-3"/>
    </source>
</evidence>
<comment type="catalytic activity">
    <reaction evidence="12 16">
        <text>3-O-(beta-D-galactosyl-(1-&gt;3)-beta-D-galactosyl-(1-&gt;4)-beta-D-xylosyl)-L-seryl-[protein] + UDP-alpha-D-glucuronate = 3-O-(beta-D-GlcA-(1-&gt;3)-beta-D-Gal-(1-&gt;3)-beta-D-Gal-(1-&gt;4)-beta-D-Xyl)-L-seryl-[protein] + UDP + H(+)</text>
        <dbReference type="Rhea" id="RHEA:24168"/>
        <dbReference type="Rhea" id="RHEA-COMP:12571"/>
        <dbReference type="Rhea" id="RHEA-COMP:12573"/>
        <dbReference type="ChEBI" id="CHEBI:15378"/>
        <dbReference type="ChEBI" id="CHEBI:58052"/>
        <dbReference type="ChEBI" id="CHEBI:58223"/>
        <dbReference type="ChEBI" id="CHEBI:132090"/>
        <dbReference type="ChEBI" id="CHEBI:132093"/>
        <dbReference type="EC" id="2.4.1.135"/>
    </reaction>
</comment>